<dbReference type="SUPFAM" id="SSF50630">
    <property type="entry name" value="Acid proteases"/>
    <property type="match status" value="1"/>
</dbReference>
<dbReference type="PROSITE" id="PS51767">
    <property type="entry name" value="PEPTIDASE_A1"/>
    <property type="match status" value="1"/>
</dbReference>
<keyword evidence="2" id="KW-0645">Protease</keyword>
<dbReference type="PROSITE" id="PS00141">
    <property type="entry name" value="ASP_PROTEASE"/>
    <property type="match status" value="1"/>
</dbReference>
<reference evidence="6 7" key="1">
    <citation type="submission" date="2024-08" db="EMBL/GenBank/DDBJ databases">
        <title>Insights into the chromosomal genome structure of Flemingia macrophylla.</title>
        <authorList>
            <person name="Ding Y."/>
            <person name="Zhao Y."/>
            <person name="Bi W."/>
            <person name="Wu M."/>
            <person name="Zhao G."/>
            <person name="Gong Y."/>
            <person name="Li W."/>
            <person name="Zhang P."/>
        </authorList>
    </citation>
    <scope>NUCLEOTIDE SEQUENCE [LARGE SCALE GENOMIC DNA]</scope>
    <source>
        <strain evidence="6">DYQJB</strain>
        <tissue evidence="6">Leaf</tissue>
    </source>
</reference>
<evidence type="ECO:0000256" key="4">
    <source>
        <dbReference type="SAM" id="SignalP"/>
    </source>
</evidence>
<dbReference type="InterPro" id="IPR021109">
    <property type="entry name" value="Peptidase_aspartic_dom_sf"/>
</dbReference>
<dbReference type="InterPro" id="IPR033121">
    <property type="entry name" value="PEPTIDASE_A1"/>
</dbReference>
<dbReference type="EMBL" id="JBGMDY010000011">
    <property type="protein sequence ID" value="KAL2317018.1"/>
    <property type="molecule type" value="Genomic_DNA"/>
</dbReference>
<dbReference type="InterPro" id="IPR032799">
    <property type="entry name" value="TAXi_C"/>
</dbReference>
<evidence type="ECO:0000256" key="3">
    <source>
        <dbReference type="ARBA" id="ARBA00022801"/>
    </source>
</evidence>
<sequence>MKMEPLLLLLLCSFSLTLAATDHAQNDSLSLPPQSFEFDITANKAKTSYLVNFNVTTAGRETVPVRANVDTGSDLTWLFGWACQDNKCYCDHAECIQEPTKQPEVGNCDACKNLPNPSCSNEVCRYWPLVYAGGFQTGGMLTRGIFWFNSKQFADVWFGLVDRSKGKFKKDSAGLVGLGRGKLSFISQLRIPFKFSYCLFDPSHPSSSTKLLMGEDVKINEQHRTTLDDRDCDPSHYCVRLKSISLNNKQVDVGEDNMIIDSGTTFTRLKKSIFEKFIQEVNNIMGRRSDPKKIGNYKYEHCYEFQENTQPLDSVSFVFENDLRLKLKKVNFFDEIYDDDAGRKKYLCLTVKKFQGAKEENVLGSRAQIDFEVAISDTPDNKYVSFTEKNCNGKQSNINNTNKEEQLAFQE</sequence>
<feature type="chain" id="PRO_5044834291" description="Peptidase A1 domain-containing protein" evidence="4">
    <location>
        <begin position="20"/>
        <end position="411"/>
    </location>
</feature>
<dbReference type="InterPro" id="IPR001969">
    <property type="entry name" value="Aspartic_peptidase_AS"/>
</dbReference>
<dbReference type="Proteomes" id="UP001603857">
    <property type="component" value="Unassembled WGS sequence"/>
</dbReference>
<comment type="similarity">
    <text evidence="1">Belongs to the peptidase A1 family.</text>
</comment>
<protein>
    <recommendedName>
        <fullName evidence="5">Peptidase A1 domain-containing protein</fullName>
    </recommendedName>
</protein>
<dbReference type="GO" id="GO:0006508">
    <property type="term" value="P:proteolysis"/>
    <property type="evidence" value="ECO:0007669"/>
    <property type="project" value="UniProtKB-KW"/>
</dbReference>
<evidence type="ECO:0000313" key="7">
    <source>
        <dbReference type="Proteomes" id="UP001603857"/>
    </source>
</evidence>
<accession>A0ABD1L0Z7</accession>
<keyword evidence="7" id="KW-1185">Reference proteome</keyword>
<feature type="signal peptide" evidence="4">
    <location>
        <begin position="1"/>
        <end position="19"/>
    </location>
</feature>
<keyword evidence="3" id="KW-0378">Hydrolase</keyword>
<dbReference type="Pfam" id="PF14541">
    <property type="entry name" value="TAXi_C"/>
    <property type="match status" value="1"/>
</dbReference>
<organism evidence="6 7">
    <name type="scientific">Flemingia macrophylla</name>
    <dbReference type="NCBI Taxonomy" id="520843"/>
    <lineage>
        <taxon>Eukaryota</taxon>
        <taxon>Viridiplantae</taxon>
        <taxon>Streptophyta</taxon>
        <taxon>Embryophyta</taxon>
        <taxon>Tracheophyta</taxon>
        <taxon>Spermatophyta</taxon>
        <taxon>Magnoliopsida</taxon>
        <taxon>eudicotyledons</taxon>
        <taxon>Gunneridae</taxon>
        <taxon>Pentapetalae</taxon>
        <taxon>rosids</taxon>
        <taxon>fabids</taxon>
        <taxon>Fabales</taxon>
        <taxon>Fabaceae</taxon>
        <taxon>Papilionoideae</taxon>
        <taxon>50 kb inversion clade</taxon>
        <taxon>NPAAA clade</taxon>
        <taxon>indigoferoid/millettioid clade</taxon>
        <taxon>Phaseoleae</taxon>
        <taxon>Flemingia</taxon>
    </lineage>
</organism>
<dbReference type="PANTHER" id="PTHR47967">
    <property type="entry name" value="OS07G0603500 PROTEIN-RELATED"/>
    <property type="match status" value="1"/>
</dbReference>
<dbReference type="PANTHER" id="PTHR47967:SF128">
    <property type="entry name" value="ASPARTIC PROTEINASE CDR1-LIKE"/>
    <property type="match status" value="1"/>
</dbReference>
<gene>
    <name evidence="6" type="ORF">Fmac_030894</name>
</gene>
<dbReference type="Gene3D" id="2.40.70.10">
    <property type="entry name" value="Acid Proteases"/>
    <property type="match status" value="2"/>
</dbReference>
<comment type="caution">
    <text evidence="6">The sequence shown here is derived from an EMBL/GenBank/DDBJ whole genome shotgun (WGS) entry which is preliminary data.</text>
</comment>
<keyword evidence="4" id="KW-0732">Signal</keyword>
<proteinExistence type="inferred from homology"/>
<name>A0ABD1L0Z7_9FABA</name>
<dbReference type="AlphaFoldDB" id="A0ABD1L0Z7"/>
<evidence type="ECO:0000256" key="2">
    <source>
        <dbReference type="ARBA" id="ARBA00022670"/>
    </source>
</evidence>
<evidence type="ECO:0000259" key="5">
    <source>
        <dbReference type="PROSITE" id="PS51767"/>
    </source>
</evidence>
<feature type="domain" description="Peptidase A1" evidence="5">
    <location>
        <begin position="52"/>
        <end position="387"/>
    </location>
</feature>
<dbReference type="GO" id="GO:0008233">
    <property type="term" value="F:peptidase activity"/>
    <property type="evidence" value="ECO:0007669"/>
    <property type="project" value="UniProtKB-KW"/>
</dbReference>
<evidence type="ECO:0000313" key="6">
    <source>
        <dbReference type="EMBL" id="KAL2317018.1"/>
    </source>
</evidence>
<dbReference type="InterPro" id="IPR051708">
    <property type="entry name" value="Plant_Aspart_Prot_A1"/>
</dbReference>
<evidence type="ECO:0000256" key="1">
    <source>
        <dbReference type="ARBA" id="ARBA00007447"/>
    </source>
</evidence>
<dbReference type="Pfam" id="PF14543">
    <property type="entry name" value="TAXi_N"/>
    <property type="match status" value="1"/>
</dbReference>
<dbReference type="InterPro" id="IPR032861">
    <property type="entry name" value="TAXi_N"/>
</dbReference>